<reference evidence="2 3" key="2">
    <citation type="submission" date="2017-04" db="EMBL/GenBank/DDBJ databases">
        <title>CpG methylation of centromeres and impact of large insertions on vertebrate speciation.</title>
        <authorList>
            <person name="Ichikawa K."/>
            <person name="Yoshimura J."/>
            <person name="Morishita S."/>
        </authorList>
    </citation>
    <scope>NUCLEOTIDE SEQUENCE</scope>
    <source>
        <strain evidence="2 3">HNI</strain>
    </source>
</reference>
<dbReference type="Gene3D" id="1.20.5.340">
    <property type="match status" value="1"/>
</dbReference>
<accession>A0A3P9MBP6</accession>
<reference evidence="2" key="3">
    <citation type="submission" date="2025-08" db="UniProtKB">
        <authorList>
            <consortium name="Ensembl"/>
        </authorList>
    </citation>
    <scope>IDENTIFICATION</scope>
    <source>
        <strain evidence="2">HNI</strain>
    </source>
</reference>
<dbReference type="SUPFAM" id="SSF57997">
    <property type="entry name" value="Tropomyosin"/>
    <property type="match status" value="1"/>
</dbReference>
<dbReference type="Ensembl" id="ENSORLT00020021233.1">
    <property type="protein sequence ID" value="ENSORLP00020030274.1"/>
    <property type="gene ID" value="ENSORLG00020014658.1"/>
</dbReference>
<evidence type="ECO:0000256" key="1">
    <source>
        <dbReference type="SAM" id="Coils"/>
    </source>
</evidence>
<keyword evidence="1" id="KW-0175">Coiled coil</keyword>
<evidence type="ECO:0000313" key="2">
    <source>
        <dbReference type="Ensembl" id="ENSORLP00020030274.1"/>
    </source>
</evidence>
<protein>
    <submittedName>
        <fullName evidence="2">Uncharacterized protein</fullName>
    </submittedName>
</protein>
<name>A0A3P9MBP6_ORYLA</name>
<sequence length="150" mass="17206">MAGMNSLDAVKRKIQCLQQQADEAEDRAESLQKELDNERELREKVRFFFFHFSPLSQCFFLSFFFPGPRASTARRASVRVKEVVSFSVIDSPAGVIVPQDKALIKKWNIFFFYVCASKHHVTIKGHQKLVLCENDIYCLSYHAAHTKASS</sequence>
<reference evidence="2" key="4">
    <citation type="submission" date="2025-09" db="UniProtKB">
        <authorList>
            <consortium name="Ensembl"/>
        </authorList>
    </citation>
    <scope>IDENTIFICATION</scope>
    <source>
        <strain evidence="2">HNI</strain>
    </source>
</reference>
<reference key="1">
    <citation type="journal article" date="2007" name="Nature">
        <title>The medaka draft genome and insights into vertebrate genome evolution.</title>
        <authorList>
            <person name="Kasahara M."/>
            <person name="Naruse K."/>
            <person name="Sasaki S."/>
            <person name="Nakatani Y."/>
            <person name="Qu W."/>
            <person name="Ahsan B."/>
            <person name="Yamada T."/>
            <person name="Nagayasu Y."/>
            <person name="Doi K."/>
            <person name="Kasai Y."/>
            <person name="Jindo T."/>
            <person name="Kobayashi D."/>
            <person name="Shimada A."/>
            <person name="Toyoda A."/>
            <person name="Kuroki Y."/>
            <person name="Fujiyama A."/>
            <person name="Sasaki T."/>
            <person name="Shimizu A."/>
            <person name="Asakawa S."/>
            <person name="Shimizu N."/>
            <person name="Hashimoto S."/>
            <person name="Yang J."/>
            <person name="Lee Y."/>
            <person name="Matsushima K."/>
            <person name="Sugano S."/>
            <person name="Sakaizumi M."/>
            <person name="Narita T."/>
            <person name="Ohishi K."/>
            <person name="Haga S."/>
            <person name="Ohta F."/>
            <person name="Nomoto H."/>
            <person name="Nogata K."/>
            <person name="Morishita T."/>
            <person name="Endo T."/>
            <person name="Shin-I T."/>
            <person name="Takeda H."/>
            <person name="Morishita S."/>
            <person name="Kohara Y."/>
        </authorList>
    </citation>
    <scope>NUCLEOTIDE SEQUENCE [LARGE SCALE GENOMIC DNA]</scope>
    <source>
        <strain>Hd-rR</strain>
    </source>
</reference>
<proteinExistence type="predicted"/>
<organism evidence="2 3">
    <name type="scientific">Oryzias latipes</name>
    <name type="common">Japanese rice fish</name>
    <name type="synonym">Japanese killifish</name>
    <dbReference type="NCBI Taxonomy" id="8090"/>
    <lineage>
        <taxon>Eukaryota</taxon>
        <taxon>Metazoa</taxon>
        <taxon>Chordata</taxon>
        <taxon>Craniata</taxon>
        <taxon>Vertebrata</taxon>
        <taxon>Euteleostomi</taxon>
        <taxon>Actinopterygii</taxon>
        <taxon>Neopterygii</taxon>
        <taxon>Teleostei</taxon>
        <taxon>Neoteleostei</taxon>
        <taxon>Acanthomorphata</taxon>
        <taxon>Ovalentaria</taxon>
        <taxon>Atherinomorphae</taxon>
        <taxon>Beloniformes</taxon>
        <taxon>Adrianichthyidae</taxon>
        <taxon>Oryziinae</taxon>
        <taxon>Oryzias</taxon>
    </lineage>
</organism>
<feature type="coiled-coil region" evidence="1">
    <location>
        <begin position="7"/>
        <end position="41"/>
    </location>
</feature>
<evidence type="ECO:0000313" key="3">
    <source>
        <dbReference type="Proteomes" id="UP000265180"/>
    </source>
</evidence>
<dbReference type="Proteomes" id="UP000265180">
    <property type="component" value="Chromosome 4"/>
</dbReference>
<dbReference type="AlphaFoldDB" id="A0A3P9MBP6"/>